<dbReference type="GO" id="GO:0085020">
    <property type="term" value="P:protein K6-linked ubiquitination"/>
    <property type="evidence" value="ECO:0007669"/>
    <property type="project" value="TreeGrafter"/>
</dbReference>
<keyword evidence="2 3" id="KW-0040">ANK repeat</keyword>
<dbReference type="GO" id="GO:0004842">
    <property type="term" value="F:ubiquitin-protein transferase activity"/>
    <property type="evidence" value="ECO:0007669"/>
    <property type="project" value="TreeGrafter"/>
</dbReference>
<dbReference type="Gene3D" id="1.25.40.20">
    <property type="entry name" value="Ankyrin repeat-containing domain"/>
    <property type="match status" value="1"/>
</dbReference>
<accession>A0AA35TEV7</accession>
<dbReference type="InterPro" id="IPR002110">
    <property type="entry name" value="Ankyrin_rpt"/>
</dbReference>
<dbReference type="InterPro" id="IPR036770">
    <property type="entry name" value="Ankyrin_rpt-contain_sf"/>
</dbReference>
<reference evidence="4" key="1">
    <citation type="submission" date="2023-03" db="EMBL/GenBank/DDBJ databases">
        <authorList>
            <person name="Steffen K."/>
            <person name="Cardenas P."/>
        </authorList>
    </citation>
    <scope>NUCLEOTIDE SEQUENCE</scope>
</reference>
<feature type="repeat" description="ANK" evidence="3">
    <location>
        <begin position="18"/>
        <end position="50"/>
    </location>
</feature>
<proteinExistence type="predicted"/>
<keyword evidence="1" id="KW-0677">Repeat</keyword>
<dbReference type="PROSITE" id="PS50297">
    <property type="entry name" value="ANK_REP_REGION"/>
    <property type="match status" value="2"/>
</dbReference>
<feature type="repeat" description="ANK" evidence="3">
    <location>
        <begin position="51"/>
        <end position="83"/>
    </location>
</feature>
<dbReference type="Proteomes" id="UP001174909">
    <property type="component" value="Unassembled WGS sequence"/>
</dbReference>
<dbReference type="PROSITE" id="PS50088">
    <property type="entry name" value="ANK_REPEAT"/>
    <property type="match status" value="2"/>
</dbReference>
<evidence type="ECO:0000313" key="5">
    <source>
        <dbReference type="Proteomes" id="UP001174909"/>
    </source>
</evidence>
<dbReference type="PANTHER" id="PTHR24171:SF8">
    <property type="entry name" value="BRCA1-ASSOCIATED RING DOMAIN PROTEIN 1"/>
    <property type="match status" value="1"/>
</dbReference>
<evidence type="ECO:0000256" key="2">
    <source>
        <dbReference type="ARBA" id="ARBA00023043"/>
    </source>
</evidence>
<dbReference type="EMBL" id="CASHTH010003494">
    <property type="protein sequence ID" value="CAI8045666.1"/>
    <property type="molecule type" value="Genomic_DNA"/>
</dbReference>
<comment type="caution">
    <text evidence="4">The sequence shown here is derived from an EMBL/GenBank/DDBJ whole genome shotgun (WGS) entry which is preliminary data.</text>
</comment>
<gene>
    <name evidence="4" type="ORF">GBAR_LOCUS25260</name>
</gene>
<evidence type="ECO:0000256" key="1">
    <source>
        <dbReference type="ARBA" id="ARBA00022737"/>
    </source>
</evidence>
<dbReference type="PANTHER" id="PTHR24171">
    <property type="entry name" value="ANKYRIN REPEAT DOMAIN-CONTAINING PROTEIN 39-RELATED"/>
    <property type="match status" value="1"/>
</dbReference>
<name>A0AA35TEV7_GEOBA</name>
<evidence type="ECO:0000256" key="3">
    <source>
        <dbReference type="PROSITE-ProRule" id="PRU00023"/>
    </source>
</evidence>
<keyword evidence="5" id="KW-1185">Reference proteome</keyword>
<evidence type="ECO:0000313" key="4">
    <source>
        <dbReference type="EMBL" id="CAI8045666.1"/>
    </source>
</evidence>
<organism evidence="4 5">
    <name type="scientific">Geodia barretti</name>
    <name type="common">Barrett's horny sponge</name>
    <dbReference type="NCBI Taxonomy" id="519541"/>
    <lineage>
        <taxon>Eukaryota</taxon>
        <taxon>Metazoa</taxon>
        <taxon>Porifera</taxon>
        <taxon>Demospongiae</taxon>
        <taxon>Heteroscleromorpha</taxon>
        <taxon>Tetractinellida</taxon>
        <taxon>Astrophorina</taxon>
        <taxon>Geodiidae</taxon>
        <taxon>Geodia</taxon>
    </lineage>
</organism>
<dbReference type="SMART" id="SM00248">
    <property type="entry name" value="ANK"/>
    <property type="match status" value="2"/>
</dbReference>
<sequence>MEQLLNYSLNNMLMSASNGMTPLMIASFNGHTDVVQTLIEAKAQINTQDEDGWTALHLAAQEGKVDVVRLLTEAQALVNIQNKV</sequence>
<dbReference type="AlphaFoldDB" id="A0AA35TEV7"/>
<dbReference type="SUPFAM" id="SSF48403">
    <property type="entry name" value="Ankyrin repeat"/>
    <property type="match status" value="1"/>
</dbReference>
<dbReference type="Pfam" id="PF12796">
    <property type="entry name" value="Ank_2"/>
    <property type="match status" value="1"/>
</dbReference>
<protein>
    <submittedName>
        <fullName evidence="4">CARD- and ANK-domain containing inflammasome adapter protein</fullName>
    </submittedName>
</protein>